<keyword evidence="3" id="KW-0378">Hydrolase</keyword>
<dbReference type="PROSITE" id="PS00149">
    <property type="entry name" value="SULFATASE_2"/>
    <property type="match status" value="1"/>
</dbReference>
<keyword evidence="9" id="KW-1185">Reference proteome</keyword>
<protein>
    <submittedName>
        <fullName evidence="8">Sulfatase</fullName>
    </submittedName>
</protein>
<feature type="compositionally biased region" description="Basic and acidic residues" evidence="5">
    <location>
        <begin position="511"/>
        <end position="524"/>
    </location>
</feature>
<proteinExistence type="inferred from homology"/>
<sequence>MLTSQSFTAALFCSAAMLTPLASSAANKSPNLIVIYTDDHGYADLGCQGILEDVKTPHIDSLAAGGVRMTDGYCTAPQCVPSRGGLLSGQYQNKWGLESNPEFQDASIMANFDKLETLPERLKKAGYATGMAGKWHLGPNEKISSHGFDKVFHKNSNGKGFWNMDLAGKDLEPQIQNGGGYHLDLISDFTCSFIDRFKDQPFFFYLAYRAPHVPLDAPKEYLDRFPGEMPERRRQALAMLSAVDDGVGRIIKTLEKHELKKDTLIFVIGDNGAPYKIHKVDAPGGGPGWDGSLNDPMNGEKGMLTEGGVRVPFVVHWEGTIPGGQVYRQPVIALDVAATAVKLAGLPDDPVLDGVNLMPYLTGKEKGAPHEALHWRWLGQSAIRKGKWKYLRSNEREYLFDMENDFEETNDLLKSHPEIAAGLHAELKSWSDTLSPPGIWVMKSEGMSKTAEKYFDWYIDGKRNVTPPKRDEKGSEPKEDSSAANSKLFKQRDANQDGKVTLDEFIGGRTKNRDRIEQNFKQRDANTNGIWEASEAR</sequence>
<comment type="caution">
    <text evidence="8">The sequence shown here is derived from an EMBL/GenBank/DDBJ whole genome shotgun (WGS) entry which is preliminary data.</text>
</comment>
<dbReference type="InterPro" id="IPR011992">
    <property type="entry name" value="EF-hand-dom_pair"/>
</dbReference>
<keyword evidence="2" id="KW-0479">Metal-binding</keyword>
<accession>A0ABW2L4D6</accession>
<name>A0ABW2L4D6_9BACT</name>
<evidence type="ECO:0000256" key="2">
    <source>
        <dbReference type="ARBA" id="ARBA00022723"/>
    </source>
</evidence>
<comment type="similarity">
    <text evidence="1">Belongs to the sulfatase family.</text>
</comment>
<dbReference type="InterPro" id="IPR050738">
    <property type="entry name" value="Sulfatase"/>
</dbReference>
<organism evidence="8 9">
    <name type="scientific">Haloferula chungangensis</name>
    <dbReference type="NCBI Taxonomy" id="1048331"/>
    <lineage>
        <taxon>Bacteria</taxon>
        <taxon>Pseudomonadati</taxon>
        <taxon>Verrucomicrobiota</taxon>
        <taxon>Verrucomicrobiia</taxon>
        <taxon>Verrucomicrobiales</taxon>
        <taxon>Verrucomicrobiaceae</taxon>
        <taxon>Haloferula</taxon>
    </lineage>
</organism>
<dbReference type="PANTHER" id="PTHR42693">
    <property type="entry name" value="ARYLSULFATASE FAMILY MEMBER"/>
    <property type="match status" value="1"/>
</dbReference>
<dbReference type="InterPro" id="IPR018247">
    <property type="entry name" value="EF_Hand_1_Ca_BS"/>
</dbReference>
<dbReference type="InterPro" id="IPR000917">
    <property type="entry name" value="Sulfatase_N"/>
</dbReference>
<dbReference type="InterPro" id="IPR017850">
    <property type="entry name" value="Alkaline_phosphatase_core_sf"/>
</dbReference>
<dbReference type="Proteomes" id="UP001596472">
    <property type="component" value="Unassembled WGS sequence"/>
</dbReference>
<keyword evidence="4" id="KW-0106">Calcium</keyword>
<evidence type="ECO:0000313" key="9">
    <source>
        <dbReference type="Proteomes" id="UP001596472"/>
    </source>
</evidence>
<evidence type="ECO:0000259" key="7">
    <source>
        <dbReference type="Pfam" id="PF00884"/>
    </source>
</evidence>
<feature type="compositionally biased region" description="Basic and acidic residues" evidence="5">
    <location>
        <begin position="465"/>
        <end position="481"/>
    </location>
</feature>
<dbReference type="EMBL" id="JBHTBS010000001">
    <property type="protein sequence ID" value="MFC7336030.1"/>
    <property type="molecule type" value="Genomic_DNA"/>
</dbReference>
<dbReference type="InterPro" id="IPR024607">
    <property type="entry name" value="Sulfatase_CS"/>
</dbReference>
<feature type="chain" id="PRO_5046439734" evidence="6">
    <location>
        <begin position="26"/>
        <end position="537"/>
    </location>
</feature>
<dbReference type="Gene3D" id="3.30.1120.10">
    <property type="match status" value="1"/>
</dbReference>
<reference evidence="9" key="1">
    <citation type="journal article" date="2019" name="Int. J. Syst. Evol. Microbiol.">
        <title>The Global Catalogue of Microorganisms (GCM) 10K type strain sequencing project: providing services to taxonomists for standard genome sequencing and annotation.</title>
        <authorList>
            <consortium name="The Broad Institute Genomics Platform"/>
            <consortium name="The Broad Institute Genome Sequencing Center for Infectious Disease"/>
            <person name="Wu L."/>
            <person name="Ma J."/>
        </authorList>
    </citation>
    <scope>NUCLEOTIDE SEQUENCE [LARGE SCALE GENOMIC DNA]</scope>
    <source>
        <strain evidence="9">CGMCC 4.1467</strain>
    </source>
</reference>
<evidence type="ECO:0000256" key="1">
    <source>
        <dbReference type="ARBA" id="ARBA00008779"/>
    </source>
</evidence>
<feature type="signal peptide" evidence="6">
    <location>
        <begin position="1"/>
        <end position="25"/>
    </location>
</feature>
<dbReference type="RefSeq" id="WP_379708738.1">
    <property type="nucleotide sequence ID" value="NZ_JBHTBS010000001.1"/>
</dbReference>
<evidence type="ECO:0000256" key="6">
    <source>
        <dbReference type="SAM" id="SignalP"/>
    </source>
</evidence>
<dbReference type="SUPFAM" id="SSF53649">
    <property type="entry name" value="Alkaline phosphatase-like"/>
    <property type="match status" value="1"/>
</dbReference>
<feature type="region of interest" description="Disordered" evidence="5">
    <location>
        <begin position="465"/>
        <end position="537"/>
    </location>
</feature>
<dbReference type="PANTHER" id="PTHR42693:SF53">
    <property type="entry name" value="ENDO-4-O-SULFATASE"/>
    <property type="match status" value="1"/>
</dbReference>
<gene>
    <name evidence="8" type="ORF">ACFQY0_02480</name>
</gene>
<evidence type="ECO:0000256" key="5">
    <source>
        <dbReference type="SAM" id="MobiDB-lite"/>
    </source>
</evidence>
<evidence type="ECO:0000313" key="8">
    <source>
        <dbReference type="EMBL" id="MFC7336030.1"/>
    </source>
</evidence>
<feature type="domain" description="Sulfatase N-terminal" evidence="7">
    <location>
        <begin position="30"/>
        <end position="345"/>
    </location>
</feature>
<evidence type="ECO:0000256" key="4">
    <source>
        <dbReference type="ARBA" id="ARBA00022837"/>
    </source>
</evidence>
<keyword evidence="6" id="KW-0732">Signal</keyword>
<dbReference type="SUPFAM" id="SSF47473">
    <property type="entry name" value="EF-hand"/>
    <property type="match status" value="1"/>
</dbReference>
<dbReference type="Gene3D" id="1.10.238.10">
    <property type="entry name" value="EF-hand"/>
    <property type="match status" value="1"/>
</dbReference>
<dbReference type="Gene3D" id="3.40.720.10">
    <property type="entry name" value="Alkaline Phosphatase, subunit A"/>
    <property type="match status" value="1"/>
</dbReference>
<dbReference type="Pfam" id="PF00884">
    <property type="entry name" value="Sulfatase"/>
    <property type="match status" value="1"/>
</dbReference>
<dbReference type="PROSITE" id="PS00018">
    <property type="entry name" value="EF_HAND_1"/>
    <property type="match status" value="1"/>
</dbReference>
<feature type="compositionally biased region" description="Basic and acidic residues" evidence="5">
    <location>
        <begin position="490"/>
        <end position="502"/>
    </location>
</feature>
<evidence type="ECO:0000256" key="3">
    <source>
        <dbReference type="ARBA" id="ARBA00022801"/>
    </source>
</evidence>